<evidence type="ECO:0000313" key="3">
    <source>
        <dbReference type="EMBL" id="QDU62837.1"/>
    </source>
</evidence>
<keyword evidence="1" id="KW-0175">Coiled coil</keyword>
<evidence type="ECO:0000313" key="4">
    <source>
        <dbReference type="Proteomes" id="UP000317093"/>
    </source>
</evidence>
<dbReference type="RefSeq" id="WP_145259862.1">
    <property type="nucleotide sequence ID" value="NZ_CP036279.1"/>
</dbReference>
<dbReference type="AlphaFoldDB" id="A0A518B781"/>
<feature type="compositionally biased region" description="Polar residues" evidence="2">
    <location>
        <begin position="59"/>
        <end position="77"/>
    </location>
</feature>
<feature type="compositionally biased region" description="Basic and acidic residues" evidence="2">
    <location>
        <begin position="866"/>
        <end position="883"/>
    </location>
</feature>
<dbReference type="KEGG" id="knv:Pan216_37090"/>
<feature type="compositionally biased region" description="Gly residues" evidence="2">
    <location>
        <begin position="936"/>
        <end position="945"/>
    </location>
</feature>
<gene>
    <name evidence="3" type="ORF">Pan216_37090</name>
</gene>
<feature type="region of interest" description="Disordered" evidence="2">
    <location>
        <begin position="866"/>
        <end position="952"/>
    </location>
</feature>
<feature type="region of interest" description="Disordered" evidence="2">
    <location>
        <begin position="59"/>
        <end position="79"/>
    </location>
</feature>
<organism evidence="3 4">
    <name type="scientific">Kolteria novifilia</name>
    <dbReference type="NCBI Taxonomy" id="2527975"/>
    <lineage>
        <taxon>Bacteria</taxon>
        <taxon>Pseudomonadati</taxon>
        <taxon>Planctomycetota</taxon>
        <taxon>Planctomycetia</taxon>
        <taxon>Kolteriales</taxon>
        <taxon>Kolteriaceae</taxon>
        <taxon>Kolteria</taxon>
    </lineage>
</organism>
<evidence type="ECO:0000256" key="2">
    <source>
        <dbReference type="SAM" id="MobiDB-lite"/>
    </source>
</evidence>
<accession>A0A518B781</accession>
<keyword evidence="4" id="KW-1185">Reference proteome</keyword>
<dbReference type="Proteomes" id="UP000317093">
    <property type="component" value="Chromosome"/>
</dbReference>
<proteinExistence type="predicted"/>
<evidence type="ECO:0000256" key="1">
    <source>
        <dbReference type="SAM" id="Coils"/>
    </source>
</evidence>
<dbReference type="EMBL" id="CP036279">
    <property type="protein sequence ID" value="QDU62837.1"/>
    <property type="molecule type" value="Genomic_DNA"/>
</dbReference>
<protein>
    <submittedName>
        <fullName evidence="3">Uncharacterized protein</fullName>
    </submittedName>
</protein>
<name>A0A518B781_9BACT</name>
<feature type="coiled-coil region" evidence="1">
    <location>
        <begin position="660"/>
        <end position="687"/>
    </location>
</feature>
<reference evidence="3 4" key="1">
    <citation type="submission" date="2019-02" db="EMBL/GenBank/DDBJ databases">
        <title>Deep-cultivation of Planctomycetes and their phenomic and genomic characterization uncovers novel biology.</title>
        <authorList>
            <person name="Wiegand S."/>
            <person name="Jogler M."/>
            <person name="Boedeker C."/>
            <person name="Pinto D."/>
            <person name="Vollmers J."/>
            <person name="Rivas-Marin E."/>
            <person name="Kohn T."/>
            <person name="Peeters S.H."/>
            <person name="Heuer A."/>
            <person name="Rast P."/>
            <person name="Oberbeckmann S."/>
            <person name="Bunk B."/>
            <person name="Jeske O."/>
            <person name="Meyerdierks A."/>
            <person name="Storesund J.E."/>
            <person name="Kallscheuer N."/>
            <person name="Luecker S."/>
            <person name="Lage O.M."/>
            <person name="Pohl T."/>
            <person name="Merkel B.J."/>
            <person name="Hornburger P."/>
            <person name="Mueller R.-W."/>
            <person name="Bruemmer F."/>
            <person name="Labrenz M."/>
            <person name="Spormann A.M."/>
            <person name="Op den Camp H."/>
            <person name="Overmann J."/>
            <person name="Amann R."/>
            <person name="Jetten M.S.M."/>
            <person name="Mascher T."/>
            <person name="Medema M.H."/>
            <person name="Devos D.P."/>
            <person name="Kaster A.-K."/>
            <person name="Ovreas L."/>
            <person name="Rohde M."/>
            <person name="Galperin M.Y."/>
            <person name="Jogler C."/>
        </authorList>
    </citation>
    <scope>NUCLEOTIDE SEQUENCE [LARGE SCALE GENOMIC DNA]</scope>
    <source>
        <strain evidence="3 4">Pan216</strain>
    </source>
</reference>
<feature type="compositionally biased region" description="Low complexity" evidence="2">
    <location>
        <begin position="891"/>
        <end position="906"/>
    </location>
</feature>
<sequence>MAVKITLSLEDRTSRQLDELIDRVERASESVEGLGDSGKRLGKDFDGVTQATAQYQREMSNATKSTEQLQQQTTAGSRATRDLNSAIREVETQAVTASKAHSSAAHSLVAYTAGATGGGIATKALSAAVKATTTVLKPLASTVVAAGVAWDAHKLRLEASNLRLSAATKAVSQFLRGGRDLQSVLGILQKVWKNNGNSIAAYQVALRGQLVVEGIARAHALGFGIVMKGVGHTIGVVGRIIQGIEAPFKSFGLITRGVSDSVRGLSSRILLLEKLFQAVGKKAKSLTADQQDVADATDQASDATRRATDAAGGSSAAFGALGVAVLGAVAGVKALQSAAKTMEDFASAVEFARVHTGESTEEVLKQAKSLRVATGNALSLAESLRLVAKASQDGSLSATQQLQLIQVATIEAKRRGEEVGSFSQRVFDAIRTGGADSLAQMGLLSGGIEVVKARFDELRGAPGAFDELTDAQKRAVVQAELLAETAAKSKNIQTIGEANVSAVDKLKGAFADAYLAFSRGLGSGGPSVILANVAATIRSHVIPFVEGMSQGFDHFRVVAARAIGETLEKASLLARFILIPIRHVTQFAHTITSVFGLANNGLSDLIGGLDSVVDSSEKYLRQFDSGFAERQVAGLKQEIALRAQQAKQRAADTKALDERIAGEKLQNDQLRKANEELLRRKKIQEQVAKIGSELGLGGSRGGGGGGFAAGGFGGGGSSRQSSALDDVRSKVAGFDQQRQAAFGLLPKDNATPAQIEADAIQALLPLEQRRQSLVEQGKQAEIKLRQRIEDIEKREQQRAEQRVKAGESYTEVLAETRNRIKEQVELQVKLEKKQSDERKRQLDDLLDREKQITREVDERLKRRIEEERKQFERQKQQVDKLAESLRGLFSGQPQGTPGIGQGPAQQRFTQPPPTPGQIQQGQGGVGQPLLVRVVNSGGGGGGSQRGRGAAPP</sequence>